<dbReference type="AlphaFoldDB" id="A0A5C6DYP6"/>
<comment type="caution">
    <text evidence="1">The sequence shown here is derived from an EMBL/GenBank/DDBJ whole genome shotgun (WGS) entry which is preliminary data.</text>
</comment>
<dbReference type="Gene3D" id="3.30.700.10">
    <property type="entry name" value="Glycoprotein, Type 4 Pilin"/>
    <property type="match status" value="1"/>
</dbReference>
<keyword evidence="2" id="KW-1185">Reference proteome</keyword>
<evidence type="ECO:0000313" key="2">
    <source>
        <dbReference type="Proteomes" id="UP000319143"/>
    </source>
</evidence>
<evidence type="ECO:0008006" key="3">
    <source>
        <dbReference type="Google" id="ProtNLM"/>
    </source>
</evidence>
<protein>
    <recommendedName>
        <fullName evidence="3">Type II secretion system protein G</fullName>
    </recommendedName>
</protein>
<reference evidence="1 2" key="1">
    <citation type="submission" date="2019-02" db="EMBL/GenBank/DDBJ databases">
        <title>Deep-cultivation of Planctomycetes and their phenomic and genomic characterization uncovers novel biology.</title>
        <authorList>
            <person name="Wiegand S."/>
            <person name="Jogler M."/>
            <person name="Boedeker C."/>
            <person name="Pinto D."/>
            <person name="Vollmers J."/>
            <person name="Rivas-Marin E."/>
            <person name="Kohn T."/>
            <person name="Peeters S.H."/>
            <person name="Heuer A."/>
            <person name="Rast P."/>
            <person name="Oberbeckmann S."/>
            <person name="Bunk B."/>
            <person name="Jeske O."/>
            <person name="Meyerdierks A."/>
            <person name="Storesund J.E."/>
            <person name="Kallscheuer N."/>
            <person name="Luecker S."/>
            <person name="Lage O.M."/>
            <person name="Pohl T."/>
            <person name="Merkel B.J."/>
            <person name="Hornburger P."/>
            <person name="Mueller R.-W."/>
            <person name="Bruemmer F."/>
            <person name="Labrenz M."/>
            <person name="Spormann A.M."/>
            <person name="Op Den Camp H."/>
            <person name="Overmann J."/>
            <person name="Amann R."/>
            <person name="Jetten M.S.M."/>
            <person name="Mascher T."/>
            <person name="Medema M.H."/>
            <person name="Devos D.P."/>
            <person name="Kaster A.-K."/>
            <person name="Ovreas L."/>
            <person name="Rohde M."/>
            <person name="Galperin M.Y."/>
            <person name="Jogler C."/>
        </authorList>
    </citation>
    <scope>NUCLEOTIDE SEQUENCE [LARGE SCALE GENOMIC DNA]</scope>
    <source>
        <strain evidence="1 2">Poly41</strain>
    </source>
</reference>
<evidence type="ECO:0000313" key="1">
    <source>
        <dbReference type="EMBL" id="TWU40957.1"/>
    </source>
</evidence>
<dbReference type="SUPFAM" id="SSF54523">
    <property type="entry name" value="Pili subunits"/>
    <property type="match status" value="1"/>
</dbReference>
<name>A0A5C6DYP6_9BACT</name>
<organism evidence="1 2">
    <name type="scientific">Novipirellula artificiosorum</name>
    <dbReference type="NCBI Taxonomy" id="2528016"/>
    <lineage>
        <taxon>Bacteria</taxon>
        <taxon>Pseudomonadati</taxon>
        <taxon>Planctomycetota</taxon>
        <taxon>Planctomycetia</taxon>
        <taxon>Pirellulales</taxon>
        <taxon>Pirellulaceae</taxon>
        <taxon>Novipirellula</taxon>
    </lineage>
</organism>
<proteinExistence type="predicted"/>
<dbReference type="EMBL" id="SJPV01000002">
    <property type="protein sequence ID" value="TWU40957.1"/>
    <property type="molecule type" value="Genomic_DNA"/>
</dbReference>
<sequence length="126" mass="13726">MVILIVGIVVVMTVPQITRTPPPSRTTTTHHQIAVLRKAIEMYHHHTGHYPPADRLPEAITALLNGPFPVPALGSPNDDGSVYYDRDPDSSTVVVPNPDLPSGWAYKPANGTLKLNVAIGQRGFNW</sequence>
<gene>
    <name evidence="1" type="ORF">Poly41_17920</name>
</gene>
<dbReference type="Proteomes" id="UP000319143">
    <property type="component" value="Unassembled WGS sequence"/>
</dbReference>
<dbReference type="InterPro" id="IPR045584">
    <property type="entry name" value="Pilin-like"/>
</dbReference>
<accession>A0A5C6DYP6</accession>